<dbReference type="InterPro" id="IPR013424">
    <property type="entry name" value="Ice-binding_C"/>
</dbReference>
<name>A0A9X1YGR3_9BURK</name>
<gene>
    <name evidence="3" type="ORF">LPC04_01630</name>
</gene>
<proteinExistence type="predicted"/>
<dbReference type="Proteomes" id="UP001139353">
    <property type="component" value="Unassembled WGS sequence"/>
</dbReference>
<evidence type="ECO:0000256" key="1">
    <source>
        <dbReference type="SAM" id="SignalP"/>
    </source>
</evidence>
<accession>A0A9X1YGR3</accession>
<reference evidence="3" key="1">
    <citation type="submission" date="2021-11" db="EMBL/GenBank/DDBJ databases">
        <title>BS-T2-15 a new species belonging to the Comamonadaceae family isolated from the soil of a French oak forest.</title>
        <authorList>
            <person name="Mieszkin S."/>
            <person name="Alain K."/>
        </authorList>
    </citation>
    <scope>NUCLEOTIDE SEQUENCE</scope>
    <source>
        <strain evidence="3">BS-T2-15</strain>
    </source>
</reference>
<organism evidence="3 4">
    <name type="scientific">Scleromatobacter humisilvae</name>
    <dbReference type="NCBI Taxonomy" id="2897159"/>
    <lineage>
        <taxon>Bacteria</taxon>
        <taxon>Pseudomonadati</taxon>
        <taxon>Pseudomonadota</taxon>
        <taxon>Betaproteobacteria</taxon>
        <taxon>Burkholderiales</taxon>
        <taxon>Sphaerotilaceae</taxon>
        <taxon>Scleromatobacter</taxon>
    </lineage>
</organism>
<dbReference type="NCBIfam" id="NF038127">
    <property type="entry name" value="FDP_fam"/>
    <property type="match status" value="1"/>
</dbReference>
<feature type="chain" id="PRO_5040843920" evidence="1">
    <location>
        <begin position="24"/>
        <end position="200"/>
    </location>
</feature>
<dbReference type="AlphaFoldDB" id="A0A9X1YGR3"/>
<feature type="domain" description="Ice-binding protein C-terminal" evidence="2">
    <location>
        <begin position="172"/>
        <end position="198"/>
    </location>
</feature>
<comment type="caution">
    <text evidence="3">The sequence shown here is derived from an EMBL/GenBank/DDBJ whole genome shotgun (WGS) entry which is preliminary data.</text>
</comment>
<keyword evidence="1" id="KW-0732">Signal</keyword>
<evidence type="ECO:0000313" key="4">
    <source>
        <dbReference type="Proteomes" id="UP001139353"/>
    </source>
</evidence>
<protein>
    <submittedName>
        <fullName evidence="3">DVUA0089 family protein</fullName>
    </submittedName>
</protein>
<sequence>MKSLLVTTLAGLALASLAGASGAATTLAGNLTDSGNTHLVGSDLGAPDFGNPAYNVALYTFSITRGGAVDIASSGFAGGSGVDPYFTLFAGSGDGATFLDSNYTQAYFGGGGDFDWNGTLSAGTYEIALGVFGNMSFAEQDVTPGTLGEGFIAIPNIDSLGDGSYVLTLTTPVPEPATSWLLALGLVAGGSRAWRARRGA</sequence>
<feature type="signal peptide" evidence="1">
    <location>
        <begin position="1"/>
        <end position="23"/>
    </location>
</feature>
<evidence type="ECO:0000313" key="3">
    <source>
        <dbReference type="EMBL" id="MCK9684403.1"/>
    </source>
</evidence>
<keyword evidence="4" id="KW-1185">Reference proteome</keyword>
<dbReference type="EMBL" id="JAJLJH010000001">
    <property type="protein sequence ID" value="MCK9684403.1"/>
    <property type="molecule type" value="Genomic_DNA"/>
</dbReference>
<dbReference type="Pfam" id="PF07589">
    <property type="entry name" value="PEP-CTERM"/>
    <property type="match status" value="1"/>
</dbReference>
<evidence type="ECO:0000259" key="2">
    <source>
        <dbReference type="Pfam" id="PF07589"/>
    </source>
</evidence>
<dbReference type="RefSeq" id="WP_275680434.1">
    <property type="nucleotide sequence ID" value="NZ_JAJLJH010000001.1"/>
</dbReference>
<dbReference type="NCBIfam" id="TIGR02595">
    <property type="entry name" value="PEP_CTERM"/>
    <property type="match status" value="1"/>
</dbReference>